<dbReference type="PROSITE" id="PS50267">
    <property type="entry name" value="NA_NEUROTRAN_SYMP_3"/>
    <property type="match status" value="1"/>
</dbReference>
<feature type="transmembrane region" description="Helical" evidence="6">
    <location>
        <begin position="216"/>
        <end position="238"/>
    </location>
</feature>
<dbReference type="GO" id="GO:0016020">
    <property type="term" value="C:membrane"/>
    <property type="evidence" value="ECO:0007669"/>
    <property type="project" value="UniProtKB-SubCell"/>
</dbReference>
<dbReference type="RefSeq" id="WP_124954059.1">
    <property type="nucleotide sequence ID" value="NZ_RRCH01000010.1"/>
</dbReference>
<evidence type="ECO:0000313" key="8">
    <source>
        <dbReference type="Proteomes" id="UP000282322"/>
    </source>
</evidence>
<dbReference type="SUPFAM" id="SSF161070">
    <property type="entry name" value="SNF-like"/>
    <property type="match status" value="1"/>
</dbReference>
<keyword evidence="8" id="KW-1185">Reference proteome</keyword>
<feature type="transmembrane region" description="Helical" evidence="6">
    <location>
        <begin position="305"/>
        <end position="328"/>
    </location>
</feature>
<comment type="caution">
    <text evidence="7">The sequence shown here is derived from an EMBL/GenBank/DDBJ whole genome shotgun (WGS) entry which is preliminary data.</text>
</comment>
<organism evidence="7 8">
    <name type="scientific">Halocatena pleomorpha</name>
    <dbReference type="NCBI Taxonomy" id="1785090"/>
    <lineage>
        <taxon>Archaea</taxon>
        <taxon>Methanobacteriati</taxon>
        <taxon>Methanobacteriota</taxon>
        <taxon>Stenosarchaea group</taxon>
        <taxon>Halobacteria</taxon>
        <taxon>Halobacteriales</taxon>
        <taxon>Natronomonadaceae</taxon>
        <taxon>Halocatena</taxon>
    </lineage>
</organism>
<dbReference type="InterPro" id="IPR000175">
    <property type="entry name" value="Na/ntran_symport"/>
</dbReference>
<dbReference type="Pfam" id="PF00209">
    <property type="entry name" value="SNF"/>
    <property type="match status" value="2"/>
</dbReference>
<feature type="transmembrane region" description="Helical" evidence="6">
    <location>
        <begin position="369"/>
        <end position="390"/>
    </location>
</feature>
<reference evidence="7 8" key="1">
    <citation type="submission" date="2018-11" db="EMBL/GenBank/DDBJ databases">
        <title>Taxonoimc description of Halomarina strain SPP-AMP-1.</title>
        <authorList>
            <person name="Pal Y."/>
            <person name="Srinivasana K."/>
            <person name="Verma A."/>
            <person name="Kumar P."/>
        </authorList>
    </citation>
    <scope>NUCLEOTIDE SEQUENCE [LARGE SCALE GENOMIC DNA]</scope>
    <source>
        <strain evidence="7 8">SPP-AMP-1</strain>
    </source>
</reference>
<feature type="transmembrane region" description="Helical" evidence="6">
    <location>
        <begin position="135"/>
        <end position="156"/>
    </location>
</feature>
<dbReference type="OrthoDB" id="99721at2157"/>
<keyword evidence="3 6" id="KW-0812">Transmembrane</keyword>
<gene>
    <name evidence="7" type="ORF">EIK79_05140</name>
</gene>
<feature type="transmembrane region" description="Helical" evidence="6">
    <location>
        <begin position="442"/>
        <end position="463"/>
    </location>
</feature>
<feature type="transmembrane region" description="Helical" evidence="6">
    <location>
        <begin position="40"/>
        <end position="64"/>
    </location>
</feature>
<dbReference type="InterPro" id="IPR047218">
    <property type="entry name" value="YocR/YhdH-like"/>
</dbReference>
<evidence type="ECO:0000256" key="2">
    <source>
        <dbReference type="ARBA" id="ARBA00022448"/>
    </source>
</evidence>
<dbReference type="CDD" id="cd10336">
    <property type="entry name" value="SLC6sbd_Tyt1-Like"/>
    <property type="match status" value="1"/>
</dbReference>
<dbReference type="EMBL" id="RRCH01000010">
    <property type="protein sequence ID" value="RRJ32157.1"/>
    <property type="molecule type" value="Genomic_DNA"/>
</dbReference>
<dbReference type="PANTHER" id="PTHR42948">
    <property type="entry name" value="TRANSPORTER"/>
    <property type="match status" value="1"/>
</dbReference>
<dbReference type="Proteomes" id="UP000282322">
    <property type="component" value="Unassembled WGS sequence"/>
</dbReference>
<evidence type="ECO:0000256" key="4">
    <source>
        <dbReference type="ARBA" id="ARBA00022989"/>
    </source>
</evidence>
<feature type="transmembrane region" description="Helical" evidence="6">
    <location>
        <begin position="340"/>
        <end position="357"/>
    </location>
</feature>
<name>A0A3P3RF60_9EURY</name>
<feature type="transmembrane region" description="Helical" evidence="6">
    <location>
        <begin position="7"/>
        <end position="28"/>
    </location>
</feature>
<evidence type="ECO:0000256" key="1">
    <source>
        <dbReference type="ARBA" id="ARBA00004141"/>
    </source>
</evidence>
<accession>A0A3P3RF60</accession>
<feature type="transmembrane region" description="Helical" evidence="6">
    <location>
        <begin position="280"/>
        <end position="298"/>
    </location>
</feature>
<feature type="transmembrane region" description="Helical" evidence="6">
    <location>
        <begin position="85"/>
        <end position="115"/>
    </location>
</feature>
<proteinExistence type="predicted"/>
<protein>
    <submittedName>
        <fullName evidence="7">Sodium-dependent transporter</fullName>
    </submittedName>
</protein>
<comment type="subcellular location">
    <subcellularLocation>
        <location evidence="1">Membrane</location>
        <topology evidence="1">Multi-pass membrane protein</topology>
    </subcellularLocation>
</comment>
<keyword evidence="2" id="KW-0813">Transport</keyword>
<feature type="transmembrane region" description="Helical" evidence="6">
    <location>
        <begin position="410"/>
        <end position="430"/>
    </location>
</feature>
<evidence type="ECO:0000256" key="6">
    <source>
        <dbReference type="SAM" id="Phobius"/>
    </source>
</evidence>
<dbReference type="PRINTS" id="PR00176">
    <property type="entry name" value="NANEUSMPORT"/>
</dbReference>
<dbReference type="AlphaFoldDB" id="A0A3P3RF60"/>
<keyword evidence="5 6" id="KW-0472">Membrane</keyword>
<keyword evidence="4 6" id="KW-1133">Transmembrane helix</keyword>
<sequence length="469" mass="49388">MGERETWISRAGFIFAAVGSAVGLGNIWRFPWLAAQNGGSAFLLVYLVIVLGVGVPGLLASFVIGRRSKRNPVGAFKSLGGGRGWAALGGLCVVTSIVLISFYTVVGGWILRYLFESFTGAYFTQPAAHFNSIAFGTHAFLYQAFFLLLTVGIVMAGVRKGIEATTKLMTPGIILLLGGLAVWAFFQPDTAGGYEFYLAFDVQYLADNFLSVLSAAAGQALFTLSIGSGTMLTYASYLEEDRSLPADGSIIALLNLGVGVLAGFVVFPLLFAFVGEPTSGGTGALFVSIAGAFATLPGGRLIGGVFFFTILLAALSSSISMLEIPVAYLVDEFEYDRPRATGGLFVLVLGAGAINAFDSNVFEIVAGPIVNQLLTLGLIGFMLYAAWILGDEAVEEFTKGGGPIARAVGVPWRYTIGTILPLFLLFSFYTNVIDLLGISLPPVAVVGLTVLTGFPVTGSLFQAGRPNND</sequence>
<dbReference type="PANTHER" id="PTHR42948:SF1">
    <property type="entry name" value="TRANSPORTER"/>
    <property type="match status" value="1"/>
</dbReference>
<dbReference type="InterPro" id="IPR037272">
    <property type="entry name" value="SNS_sf"/>
</dbReference>
<evidence type="ECO:0000256" key="3">
    <source>
        <dbReference type="ARBA" id="ARBA00022692"/>
    </source>
</evidence>
<evidence type="ECO:0000313" key="7">
    <source>
        <dbReference type="EMBL" id="RRJ32157.1"/>
    </source>
</evidence>
<feature type="transmembrane region" description="Helical" evidence="6">
    <location>
        <begin position="250"/>
        <end position="274"/>
    </location>
</feature>
<dbReference type="NCBIfam" id="NF037979">
    <property type="entry name" value="Na_transp"/>
    <property type="match status" value="1"/>
</dbReference>
<evidence type="ECO:0000256" key="5">
    <source>
        <dbReference type="ARBA" id="ARBA00023136"/>
    </source>
</evidence>
<feature type="transmembrane region" description="Helical" evidence="6">
    <location>
        <begin position="168"/>
        <end position="186"/>
    </location>
</feature>